<proteinExistence type="predicted"/>
<dbReference type="InterPro" id="IPR036291">
    <property type="entry name" value="NAD(P)-bd_dom_sf"/>
</dbReference>
<dbReference type="EMBL" id="BART01000026">
    <property type="protein sequence ID" value="GAG61774.1"/>
    <property type="molecule type" value="Genomic_DNA"/>
</dbReference>
<dbReference type="InterPro" id="IPR016102">
    <property type="entry name" value="Succinyl-CoA_synth-like"/>
</dbReference>
<dbReference type="GO" id="GO:0004775">
    <property type="term" value="F:succinate-CoA ligase (ADP-forming) activity"/>
    <property type="evidence" value="ECO:0007669"/>
    <property type="project" value="TreeGrafter"/>
</dbReference>
<gene>
    <name evidence="4" type="ORF">S01H4_00234</name>
</gene>
<evidence type="ECO:0000256" key="1">
    <source>
        <dbReference type="ARBA" id="ARBA00022598"/>
    </source>
</evidence>
<dbReference type="AlphaFoldDB" id="X0YY51"/>
<protein>
    <recommendedName>
        <fullName evidence="3">CoA-binding domain-containing protein</fullName>
    </recommendedName>
</protein>
<dbReference type="InterPro" id="IPR003781">
    <property type="entry name" value="CoA-bd"/>
</dbReference>
<dbReference type="GO" id="GO:0000166">
    <property type="term" value="F:nucleotide binding"/>
    <property type="evidence" value="ECO:0007669"/>
    <property type="project" value="UniProtKB-KW"/>
</dbReference>
<dbReference type="GO" id="GO:0004776">
    <property type="term" value="F:succinate-CoA ligase (GDP-forming) activity"/>
    <property type="evidence" value="ECO:0007669"/>
    <property type="project" value="TreeGrafter"/>
</dbReference>
<organism evidence="4">
    <name type="scientific">marine sediment metagenome</name>
    <dbReference type="NCBI Taxonomy" id="412755"/>
    <lineage>
        <taxon>unclassified sequences</taxon>
        <taxon>metagenomes</taxon>
        <taxon>ecological metagenomes</taxon>
    </lineage>
</organism>
<feature type="domain" description="CoA-binding" evidence="3">
    <location>
        <begin position="4"/>
        <end position="100"/>
    </location>
</feature>
<dbReference type="InterPro" id="IPR005811">
    <property type="entry name" value="SUCC_ACL_C"/>
</dbReference>
<dbReference type="PANTHER" id="PTHR11117:SF2">
    <property type="entry name" value="SUCCINATE--COA LIGASE [ADP_GDP-FORMING] SUBUNIT ALPHA, MITOCHONDRIAL"/>
    <property type="match status" value="1"/>
</dbReference>
<dbReference type="Pfam" id="PF00549">
    <property type="entry name" value="Ligase_CoA"/>
    <property type="match status" value="1"/>
</dbReference>
<dbReference type="GO" id="GO:0009361">
    <property type="term" value="C:succinate-CoA ligase complex (ADP-forming)"/>
    <property type="evidence" value="ECO:0007669"/>
    <property type="project" value="TreeGrafter"/>
</dbReference>
<keyword evidence="2" id="KW-0547">Nucleotide-binding</keyword>
<dbReference type="PRINTS" id="PR01798">
    <property type="entry name" value="SCOASYNTHASE"/>
</dbReference>
<name>X0YY51_9ZZZZ</name>
<dbReference type="SUPFAM" id="SSF52210">
    <property type="entry name" value="Succinyl-CoA synthetase domains"/>
    <property type="match status" value="1"/>
</dbReference>
<accession>X0YY51</accession>
<dbReference type="Gene3D" id="3.40.50.720">
    <property type="entry name" value="NAD(P)-binding Rossmann-like Domain"/>
    <property type="match status" value="1"/>
</dbReference>
<dbReference type="SUPFAM" id="SSF51735">
    <property type="entry name" value="NAD(P)-binding Rossmann-fold domains"/>
    <property type="match status" value="1"/>
</dbReference>
<dbReference type="Pfam" id="PF02629">
    <property type="entry name" value="CoA_binding"/>
    <property type="match status" value="1"/>
</dbReference>
<dbReference type="PANTHER" id="PTHR11117">
    <property type="entry name" value="SUCCINYL-COA LIGASE SUBUNIT ALPHA"/>
    <property type="match status" value="1"/>
</dbReference>
<comment type="caution">
    <text evidence="4">The sequence shown here is derived from an EMBL/GenBank/DDBJ whole genome shotgun (WGS) entry which is preliminary data.</text>
</comment>
<dbReference type="InterPro" id="IPR005810">
    <property type="entry name" value="CoA_lig_alpha"/>
</dbReference>
<evidence type="ECO:0000259" key="3">
    <source>
        <dbReference type="SMART" id="SM00881"/>
    </source>
</evidence>
<evidence type="ECO:0000313" key="4">
    <source>
        <dbReference type="EMBL" id="GAG61774.1"/>
    </source>
</evidence>
<dbReference type="GO" id="GO:0006099">
    <property type="term" value="P:tricarboxylic acid cycle"/>
    <property type="evidence" value="ECO:0007669"/>
    <property type="project" value="TreeGrafter"/>
</dbReference>
<dbReference type="FunFam" id="3.40.50.720:FF:000277">
    <property type="entry name" value="Succinate--CoA ligase [ADP-forming] subunit alpha"/>
    <property type="match status" value="1"/>
</dbReference>
<reference evidence="4" key="1">
    <citation type="journal article" date="2014" name="Front. Microbiol.">
        <title>High frequency of phylogenetically diverse reductive dehalogenase-homologous genes in deep subseafloor sedimentary metagenomes.</title>
        <authorList>
            <person name="Kawai M."/>
            <person name="Futagami T."/>
            <person name="Toyoda A."/>
            <person name="Takaki Y."/>
            <person name="Nishi S."/>
            <person name="Hori S."/>
            <person name="Arai W."/>
            <person name="Tsubouchi T."/>
            <person name="Morono Y."/>
            <person name="Uchiyama I."/>
            <person name="Ito T."/>
            <person name="Fujiyama A."/>
            <person name="Inagaki F."/>
            <person name="Takami H."/>
        </authorList>
    </citation>
    <scope>NUCLEOTIDE SEQUENCE</scope>
    <source>
        <strain evidence="4">Expedition CK06-06</strain>
    </source>
</reference>
<dbReference type="SMART" id="SM00881">
    <property type="entry name" value="CoA_binding"/>
    <property type="match status" value="1"/>
</dbReference>
<dbReference type="PIRSF" id="PIRSF001553">
    <property type="entry name" value="SucCS_alpha"/>
    <property type="match status" value="1"/>
</dbReference>
<dbReference type="Gene3D" id="3.40.50.261">
    <property type="entry name" value="Succinyl-CoA synthetase domains"/>
    <property type="match status" value="1"/>
</dbReference>
<sequence length="298" mass="31535">MSILIDEKIRVLVQGITGREASLFTKYMLDYGTNVVGGVTPGKGGQTIHGIPVFDCVNDVVKNFIANVSIISVPPPFAKDAALEAIDANIKLIVIFTERIPKKDVVLILDFAEQKGTKVIGPNSLGIISPGKSKVGAIGGPQIETKKSYMIGPVGIASTSGGMTTELANLLTSNGIGQSTCISVGGDPIVGMTIRELLPLFEKDIQTKTVVLFCEPGGTQEEDAASYILKYSYSKPVIAFIGGRFVDEMPGMRFGHAGVIVQKGKGTAKGKIEAFKRAGVLVADTLTQLVDYVKESLS</sequence>
<keyword evidence="1" id="KW-0436">Ligase</keyword>
<evidence type="ECO:0000256" key="2">
    <source>
        <dbReference type="ARBA" id="ARBA00022741"/>
    </source>
</evidence>